<evidence type="ECO:0000313" key="3">
    <source>
        <dbReference type="EMBL" id="ETW85050.1"/>
    </source>
</evidence>
<feature type="transmembrane region" description="Helical" evidence="2">
    <location>
        <begin position="7"/>
        <end position="29"/>
    </location>
</feature>
<dbReference type="KEGG" id="hir:HETIRDRAFT_432058"/>
<dbReference type="AlphaFoldDB" id="W4KIA8"/>
<dbReference type="GeneID" id="20674583"/>
<dbReference type="RefSeq" id="XP_009541942.1">
    <property type="nucleotide sequence ID" value="XM_009543647.1"/>
</dbReference>
<reference evidence="3 4" key="1">
    <citation type="journal article" date="2012" name="New Phytol.">
        <title>Insight into trade-off between wood decay and parasitism from the genome of a fungal forest pathogen.</title>
        <authorList>
            <person name="Olson A."/>
            <person name="Aerts A."/>
            <person name="Asiegbu F."/>
            <person name="Belbahri L."/>
            <person name="Bouzid O."/>
            <person name="Broberg A."/>
            <person name="Canback B."/>
            <person name="Coutinho P.M."/>
            <person name="Cullen D."/>
            <person name="Dalman K."/>
            <person name="Deflorio G."/>
            <person name="van Diepen L.T."/>
            <person name="Dunand C."/>
            <person name="Duplessis S."/>
            <person name="Durling M."/>
            <person name="Gonthier P."/>
            <person name="Grimwood J."/>
            <person name="Fossdal C.G."/>
            <person name="Hansson D."/>
            <person name="Henrissat B."/>
            <person name="Hietala A."/>
            <person name="Himmelstrand K."/>
            <person name="Hoffmeister D."/>
            <person name="Hogberg N."/>
            <person name="James T.Y."/>
            <person name="Karlsson M."/>
            <person name="Kohler A."/>
            <person name="Kues U."/>
            <person name="Lee Y.H."/>
            <person name="Lin Y.C."/>
            <person name="Lind M."/>
            <person name="Lindquist E."/>
            <person name="Lombard V."/>
            <person name="Lucas S."/>
            <person name="Lunden K."/>
            <person name="Morin E."/>
            <person name="Murat C."/>
            <person name="Park J."/>
            <person name="Raffaello T."/>
            <person name="Rouze P."/>
            <person name="Salamov A."/>
            <person name="Schmutz J."/>
            <person name="Solheim H."/>
            <person name="Stahlberg J."/>
            <person name="Velez H."/>
            <person name="de Vries R.P."/>
            <person name="Wiebenga A."/>
            <person name="Woodward S."/>
            <person name="Yakovlev I."/>
            <person name="Garbelotto M."/>
            <person name="Martin F."/>
            <person name="Grigoriev I.V."/>
            <person name="Stenlid J."/>
        </authorList>
    </citation>
    <scope>NUCLEOTIDE SEQUENCE [LARGE SCALE GENOMIC DNA]</scope>
    <source>
        <strain evidence="3 4">TC 32-1</strain>
    </source>
</reference>
<dbReference type="InParanoid" id="W4KIA8"/>
<sequence length="212" mass="23821">MHARTHLHLSLPLVLSPLLYCTLHCIALHYATLHYATLLYSALLYSIVYNSLDALSSLLRTTPPYIAATARPRPSAVRVRAPPRLLPYPLTHRKYYRLSLSLSLWEHTKPASPSLDALASPRTAPQPTSTPPTQPKRTLRTKKKKLHHIPSDSEFPNTPRKRQTKFPRNSTKKKKRKIRTGVARIALSCAPTAPAPEPEPEPYPSPSKHRSA</sequence>
<name>W4KIA8_HETIT</name>
<feature type="compositionally biased region" description="Basic residues" evidence="1">
    <location>
        <begin position="137"/>
        <end position="148"/>
    </location>
</feature>
<keyword evidence="4" id="KW-1185">Reference proteome</keyword>
<feature type="transmembrane region" description="Helical" evidence="2">
    <location>
        <begin position="35"/>
        <end position="52"/>
    </location>
</feature>
<evidence type="ECO:0000313" key="4">
    <source>
        <dbReference type="Proteomes" id="UP000030671"/>
    </source>
</evidence>
<feature type="compositionally biased region" description="Pro residues" evidence="1">
    <location>
        <begin position="193"/>
        <end position="205"/>
    </location>
</feature>
<accession>W4KIA8</accession>
<dbReference type="Proteomes" id="UP000030671">
    <property type="component" value="Unassembled WGS sequence"/>
</dbReference>
<keyword evidence="2" id="KW-1133">Transmembrane helix</keyword>
<protein>
    <submittedName>
        <fullName evidence="3">Uncharacterized protein</fullName>
    </submittedName>
</protein>
<proteinExistence type="predicted"/>
<evidence type="ECO:0000256" key="2">
    <source>
        <dbReference type="SAM" id="Phobius"/>
    </source>
</evidence>
<gene>
    <name evidence="3" type="ORF">HETIRDRAFT_432058</name>
</gene>
<dbReference type="HOGENOM" id="CLU_1299865_0_0_1"/>
<feature type="region of interest" description="Disordered" evidence="1">
    <location>
        <begin position="113"/>
        <end position="212"/>
    </location>
</feature>
<evidence type="ECO:0000256" key="1">
    <source>
        <dbReference type="SAM" id="MobiDB-lite"/>
    </source>
</evidence>
<keyword evidence="2" id="KW-0812">Transmembrane</keyword>
<keyword evidence="2" id="KW-0472">Membrane</keyword>
<feature type="compositionally biased region" description="Basic residues" evidence="1">
    <location>
        <begin position="159"/>
        <end position="179"/>
    </location>
</feature>
<dbReference type="EMBL" id="KI925455">
    <property type="protein sequence ID" value="ETW85050.1"/>
    <property type="molecule type" value="Genomic_DNA"/>
</dbReference>
<organism evidence="3 4">
    <name type="scientific">Heterobasidion irregulare (strain TC 32-1)</name>
    <dbReference type="NCBI Taxonomy" id="747525"/>
    <lineage>
        <taxon>Eukaryota</taxon>
        <taxon>Fungi</taxon>
        <taxon>Dikarya</taxon>
        <taxon>Basidiomycota</taxon>
        <taxon>Agaricomycotina</taxon>
        <taxon>Agaricomycetes</taxon>
        <taxon>Russulales</taxon>
        <taxon>Bondarzewiaceae</taxon>
        <taxon>Heterobasidion</taxon>
        <taxon>Heterobasidion annosum species complex</taxon>
    </lineage>
</organism>